<dbReference type="InterPro" id="IPR008824">
    <property type="entry name" value="RuvB-like_N"/>
</dbReference>
<dbReference type="PANTHER" id="PTHR42848:SF1">
    <property type="entry name" value="HOLLIDAY JUNCTION BRANCH MIGRATION COMPLEX SUBUNIT RUVB"/>
    <property type="match status" value="1"/>
</dbReference>
<feature type="non-terminal residue" evidence="5">
    <location>
        <position position="102"/>
    </location>
</feature>
<evidence type="ECO:0000256" key="2">
    <source>
        <dbReference type="ARBA" id="ARBA00022840"/>
    </source>
</evidence>
<accession>A0A2M6W0C1</accession>
<sequence>TLIGATTRYNLISSPLRDRFGVTFRLNFYNNEELAQIVKRAAAILSIKIDDQATVEIASRSRATPRIANRILKRVRDYSQVKGDGNISHELTKQALNMMAID</sequence>
<dbReference type="SUPFAM" id="SSF52540">
    <property type="entry name" value="P-loop containing nucleoside triphosphate hydrolases"/>
    <property type="match status" value="1"/>
</dbReference>
<evidence type="ECO:0000259" key="4">
    <source>
        <dbReference type="Pfam" id="PF17864"/>
    </source>
</evidence>
<dbReference type="Pfam" id="PF17864">
    <property type="entry name" value="AAA_lid_4"/>
    <property type="match status" value="1"/>
</dbReference>
<dbReference type="Pfam" id="PF05496">
    <property type="entry name" value="RuvB_N"/>
    <property type="match status" value="1"/>
</dbReference>
<evidence type="ECO:0000313" key="5">
    <source>
        <dbReference type="EMBL" id="PIT86253.1"/>
    </source>
</evidence>
<dbReference type="GO" id="GO:0006281">
    <property type="term" value="P:DNA repair"/>
    <property type="evidence" value="ECO:0007669"/>
    <property type="project" value="InterPro"/>
</dbReference>
<evidence type="ECO:0000256" key="1">
    <source>
        <dbReference type="ARBA" id="ARBA00022741"/>
    </source>
</evidence>
<proteinExistence type="predicted"/>
<keyword evidence="5" id="KW-0347">Helicase</keyword>
<dbReference type="GO" id="GO:0003677">
    <property type="term" value="F:DNA binding"/>
    <property type="evidence" value="ECO:0007669"/>
    <property type="project" value="InterPro"/>
</dbReference>
<evidence type="ECO:0000313" key="6">
    <source>
        <dbReference type="Proteomes" id="UP000229362"/>
    </source>
</evidence>
<dbReference type="GO" id="GO:0009378">
    <property type="term" value="F:four-way junction helicase activity"/>
    <property type="evidence" value="ECO:0007669"/>
    <property type="project" value="InterPro"/>
</dbReference>
<organism evidence="5 6">
    <name type="scientific">Candidatus Magasanikbacteria bacterium CG10_big_fil_rev_8_21_14_0_10_43_6</name>
    <dbReference type="NCBI Taxonomy" id="1974650"/>
    <lineage>
        <taxon>Bacteria</taxon>
        <taxon>Candidatus Magasanikiibacteriota</taxon>
    </lineage>
</organism>
<dbReference type="GO" id="GO:0005524">
    <property type="term" value="F:ATP binding"/>
    <property type="evidence" value="ECO:0007669"/>
    <property type="project" value="UniProtKB-KW"/>
</dbReference>
<dbReference type="InterPro" id="IPR041445">
    <property type="entry name" value="AAA_lid_4"/>
</dbReference>
<feature type="domain" description="RuvB-like AAA+ ATPase" evidence="3">
    <location>
        <begin position="1"/>
        <end position="26"/>
    </location>
</feature>
<feature type="domain" description="RuvB AAA lid" evidence="4">
    <location>
        <begin position="29"/>
        <end position="102"/>
    </location>
</feature>
<dbReference type="Gene3D" id="1.10.8.60">
    <property type="match status" value="1"/>
</dbReference>
<dbReference type="GO" id="GO:0006310">
    <property type="term" value="P:DNA recombination"/>
    <property type="evidence" value="ECO:0007669"/>
    <property type="project" value="InterPro"/>
</dbReference>
<name>A0A2M6W0C1_9BACT</name>
<keyword evidence="5" id="KW-0378">Hydrolase</keyword>
<dbReference type="AlphaFoldDB" id="A0A2M6W0C1"/>
<dbReference type="InterPro" id="IPR004605">
    <property type="entry name" value="DNA_helicase_Holl-junc_RuvB"/>
</dbReference>
<keyword evidence="2" id="KW-0067">ATP-binding</keyword>
<protein>
    <submittedName>
        <fullName evidence="5">Holliday junction branch migration DNA helicase RuvB</fullName>
    </submittedName>
</protein>
<evidence type="ECO:0000259" key="3">
    <source>
        <dbReference type="Pfam" id="PF05496"/>
    </source>
</evidence>
<comment type="caution">
    <text evidence="5">The sequence shown here is derived from an EMBL/GenBank/DDBJ whole genome shotgun (WGS) entry which is preliminary data.</text>
</comment>
<dbReference type="PANTHER" id="PTHR42848">
    <property type="match status" value="1"/>
</dbReference>
<dbReference type="Proteomes" id="UP000229362">
    <property type="component" value="Unassembled WGS sequence"/>
</dbReference>
<reference evidence="6" key="1">
    <citation type="submission" date="2017-09" db="EMBL/GenBank/DDBJ databases">
        <title>Depth-based differentiation of microbial function through sediment-hosted aquifers and enrichment of novel symbionts in the deep terrestrial subsurface.</title>
        <authorList>
            <person name="Probst A.J."/>
            <person name="Ladd B."/>
            <person name="Jarett J.K."/>
            <person name="Geller-Mcgrath D.E."/>
            <person name="Sieber C.M.K."/>
            <person name="Emerson J.B."/>
            <person name="Anantharaman K."/>
            <person name="Thomas B.C."/>
            <person name="Malmstrom R."/>
            <person name="Stieglmeier M."/>
            <person name="Klingl A."/>
            <person name="Woyke T."/>
            <person name="Ryan C.M."/>
            <person name="Banfield J.F."/>
        </authorList>
    </citation>
    <scope>NUCLEOTIDE SEQUENCE [LARGE SCALE GENOMIC DNA]</scope>
</reference>
<keyword evidence="1" id="KW-0547">Nucleotide-binding</keyword>
<gene>
    <name evidence="5" type="ORF">COU33_04255</name>
</gene>
<feature type="non-terminal residue" evidence="5">
    <location>
        <position position="1"/>
    </location>
</feature>
<dbReference type="InterPro" id="IPR027417">
    <property type="entry name" value="P-loop_NTPase"/>
</dbReference>
<dbReference type="EMBL" id="PFBZ01000183">
    <property type="protein sequence ID" value="PIT86253.1"/>
    <property type="molecule type" value="Genomic_DNA"/>
</dbReference>